<dbReference type="InterPro" id="IPR000866">
    <property type="entry name" value="AhpC/TSA"/>
</dbReference>
<dbReference type="PANTHER" id="PTHR42852:SF13">
    <property type="entry name" value="PROTEIN DIPZ"/>
    <property type="match status" value="1"/>
</dbReference>
<gene>
    <name evidence="2" type="ORF">SAMN05216167_13420</name>
</gene>
<dbReference type="InterPro" id="IPR036249">
    <property type="entry name" value="Thioredoxin-like_sf"/>
</dbReference>
<dbReference type="PANTHER" id="PTHR42852">
    <property type="entry name" value="THIOL:DISULFIDE INTERCHANGE PROTEIN DSBE"/>
    <property type="match status" value="1"/>
</dbReference>
<dbReference type="PROSITE" id="PS51352">
    <property type="entry name" value="THIOREDOXIN_2"/>
    <property type="match status" value="1"/>
</dbReference>
<dbReference type="GO" id="GO:0016491">
    <property type="term" value="F:oxidoreductase activity"/>
    <property type="evidence" value="ECO:0007669"/>
    <property type="project" value="InterPro"/>
</dbReference>
<sequence>MFTLQAQSVTDPLPIGKNAPVLKFKDMDGKLLSLEHLKGNVIVLNFWNIGCTGCEQERQTLNWLSDSLKQQPVKFVSITMNKKENIAAWLSKHPVTYEFVGNVDFMGLRGPSFFTYNCMPTTVVIDSKGVVRYNQCGPIVGLEEGKKFAAQLTKWQ</sequence>
<dbReference type="AlphaFoldDB" id="A0A1I2GPZ4"/>
<reference evidence="2 3" key="1">
    <citation type="submission" date="2016-10" db="EMBL/GenBank/DDBJ databases">
        <authorList>
            <person name="de Groot N.N."/>
        </authorList>
    </citation>
    <scope>NUCLEOTIDE SEQUENCE [LARGE SCALE GENOMIC DNA]</scope>
    <source>
        <strain evidence="2 3">DSM 26130</strain>
    </source>
</reference>
<keyword evidence="3" id="KW-1185">Reference proteome</keyword>
<accession>A0A1I2GPZ4</accession>
<protein>
    <submittedName>
        <fullName evidence="2">Peroxiredoxin</fullName>
    </submittedName>
</protein>
<dbReference type="Gene3D" id="3.40.30.10">
    <property type="entry name" value="Glutaredoxin"/>
    <property type="match status" value="1"/>
</dbReference>
<evidence type="ECO:0000313" key="2">
    <source>
        <dbReference type="EMBL" id="SFF18917.1"/>
    </source>
</evidence>
<evidence type="ECO:0000259" key="1">
    <source>
        <dbReference type="PROSITE" id="PS51352"/>
    </source>
</evidence>
<dbReference type="STRING" id="662367.SAMN05216167_13420"/>
<dbReference type="SUPFAM" id="SSF52833">
    <property type="entry name" value="Thioredoxin-like"/>
    <property type="match status" value="1"/>
</dbReference>
<organism evidence="2 3">
    <name type="scientific">Spirosoma endophyticum</name>
    <dbReference type="NCBI Taxonomy" id="662367"/>
    <lineage>
        <taxon>Bacteria</taxon>
        <taxon>Pseudomonadati</taxon>
        <taxon>Bacteroidota</taxon>
        <taxon>Cytophagia</taxon>
        <taxon>Cytophagales</taxon>
        <taxon>Cytophagaceae</taxon>
        <taxon>Spirosoma</taxon>
    </lineage>
</organism>
<dbReference type="GO" id="GO:0016209">
    <property type="term" value="F:antioxidant activity"/>
    <property type="evidence" value="ECO:0007669"/>
    <property type="project" value="InterPro"/>
</dbReference>
<dbReference type="InterPro" id="IPR013766">
    <property type="entry name" value="Thioredoxin_domain"/>
</dbReference>
<dbReference type="Proteomes" id="UP000198598">
    <property type="component" value="Unassembled WGS sequence"/>
</dbReference>
<evidence type="ECO:0000313" key="3">
    <source>
        <dbReference type="Proteomes" id="UP000198598"/>
    </source>
</evidence>
<dbReference type="CDD" id="cd02966">
    <property type="entry name" value="TlpA_like_family"/>
    <property type="match status" value="1"/>
</dbReference>
<dbReference type="Pfam" id="PF00578">
    <property type="entry name" value="AhpC-TSA"/>
    <property type="match status" value="1"/>
</dbReference>
<name>A0A1I2GPZ4_9BACT</name>
<dbReference type="EMBL" id="FOLQ01000034">
    <property type="protein sequence ID" value="SFF18917.1"/>
    <property type="molecule type" value="Genomic_DNA"/>
</dbReference>
<dbReference type="InterPro" id="IPR050553">
    <property type="entry name" value="Thioredoxin_ResA/DsbE_sf"/>
</dbReference>
<proteinExistence type="predicted"/>
<feature type="domain" description="Thioredoxin" evidence="1">
    <location>
        <begin position="13"/>
        <end position="154"/>
    </location>
</feature>